<dbReference type="InterPro" id="IPR006504">
    <property type="entry name" value="Tscrpt_reg_Spx/MgsR"/>
</dbReference>
<evidence type="ECO:0000313" key="2">
    <source>
        <dbReference type="EMBL" id="MFC5985949.1"/>
    </source>
</evidence>
<proteinExistence type="inferred from homology"/>
<dbReference type="InterPro" id="IPR036249">
    <property type="entry name" value="Thioredoxin-like_sf"/>
</dbReference>
<evidence type="ECO:0000256" key="1">
    <source>
        <dbReference type="PROSITE-ProRule" id="PRU01282"/>
    </source>
</evidence>
<name>A0ABW1ILL2_9BACL</name>
<dbReference type="InterPro" id="IPR006660">
    <property type="entry name" value="Arsenate_reductase-like"/>
</dbReference>
<organism evidence="2 3">
    <name type="scientific">Marinicrinis lubricantis</name>
    <dbReference type="NCBI Taxonomy" id="2086470"/>
    <lineage>
        <taxon>Bacteria</taxon>
        <taxon>Bacillati</taxon>
        <taxon>Bacillota</taxon>
        <taxon>Bacilli</taxon>
        <taxon>Bacillales</taxon>
        <taxon>Paenibacillaceae</taxon>
    </lineage>
</organism>
<accession>A0ABW1ILL2</accession>
<dbReference type="Proteomes" id="UP001596250">
    <property type="component" value="Unassembled WGS sequence"/>
</dbReference>
<sequence>MKLTIYHYPQCGTCRSAIKWLEQRGHELEKKHIVEQTPTKEELKGYLKSGVELKKLFNTAGQVYREMDLKNQLPDMTEEEQLELLSSNGMLLKRPIVTDGKKVTVGFKEDVYQQQWGA</sequence>
<dbReference type="PANTHER" id="PTHR30041">
    <property type="entry name" value="ARSENATE REDUCTASE"/>
    <property type="match status" value="1"/>
</dbReference>
<dbReference type="EMBL" id="JBHSQV010000034">
    <property type="protein sequence ID" value="MFC5985949.1"/>
    <property type="molecule type" value="Genomic_DNA"/>
</dbReference>
<evidence type="ECO:0000313" key="3">
    <source>
        <dbReference type="Proteomes" id="UP001596250"/>
    </source>
</evidence>
<dbReference type="Gene3D" id="3.40.30.10">
    <property type="entry name" value="Glutaredoxin"/>
    <property type="match status" value="1"/>
</dbReference>
<dbReference type="PROSITE" id="PS51353">
    <property type="entry name" value="ARSC"/>
    <property type="match status" value="1"/>
</dbReference>
<comment type="similarity">
    <text evidence="1">Belongs to the ArsC family.</text>
</comment>
<dbReference type="CDD" id="cd03036">
    <property type="entry name" value="ArsC_like"/>
    <property type="match status" value="1"/>
</dbReference>
<dbReference type="RefSeq" id="WP_379893244.1">
    <property type="nucleotide sequence ID" value="NZ_CBCSCT010000019.1"/>
</dbReference>
<dbReference type="Pfam" id="PF03960">
    <property type="entry name" value="ArsC"/>
    <property type="match status" value="1"/>
</dbReference>
<comment type="caution">
    <text evidence="2">The sequence shown here is derived from an EMBL/GenBank/DDBJ whole genome shotgun (WGS) entry which is preliminary data.</text>
</comment>
<gene>
    <name evidence="2" type="ORF">ACFPXP_05825</name>
</gene>
<dbReference type="NCBIfam" id="TIGR01617">
    <property type="entry name" value="arsC_related"/>
    <property type="match status" value="1"/>
</dbReference>
<dbReference type="SUPFAM" id="SSF52833">
    <property type="entry name" value="Thioredoxin-like"/>
    <property type="match status" value="1"/>
</dbReference>
<reference evidence="3" key="1">
    <citation type="journal article" date="2019" name="Int. J. Syst. Evol. Microbiol.">
        <title>The Global Catalogue of Microorganisms (GCM) 10K type strain sequencing project: providing services to taxonomists for standard genome sequencing and annotation.</title>
        <authorList>
            <consortium name="The Broad Institute Genomics Platform"/>
            <consortium name="The Broad Institute Genome Sequencing Center for Infectious Disease"/>
            <person name="Wu L."/>
            <person name="Ma J."/>
        </authorList>
    </citation>
    <scope>NUCLEOTIDE SEQUENCE [LARGE SCALE GENOMIC DNA]</scope>
    <source>
        <strain evidence="3">CCM 8749</strain>
    </source>
</reference>
<dbReference type="PANTHER" id="PTHR30041:SF8">
    <property type="entry name" value="PROTEIN YFFB"/>
    <property type="match status" value="1"/>
</dbReference>
<protein>
    <submittedName>
        <fullName evidence="2">Arsenate reductase family protein</fullName>
    </submittedName>
</protein>
<keyword evidence="3" id="KW-1185">Reference proteome</keyword>